<dbReference type="FunFam" id="3.40.50.720:FF:000009">
    <property type="entry name" value="Fatty oxidation complex, alpha subunit"/>
    <property type="match status" value="1"/>
</dbReference>
<dbReference type="GO" id="GO:0006635">
    <property type="term" value="P:fatty acid beta-oxidation"/>
    <property type="evidence" value="ECO:0007669"/>
    <property type="project" value="TreeGrafter"/>
</dbReference>
<dbReference type="InterPro" id="IPR013328">
    <property type="entry name" value="6PGD_dom2"/>
</dbReference>
<dbReference type="InterPro" id="IPR036291">
    <property type="entry name" value="NAD(P)-bd_dom_sf"/>
</dbReference>
<dbReference type="GO" id="GO:0008691">
    <property type="term" value="F:3-hydroxybutyryl-CoA dehydrogenase activity"/>
    <property type="evidence" value="ECO:0007669"/>
    <property type="project" value="TreeGrafter"/>
</dbReference>
<dbReference type="EMBL" id="MJMN01000002">
    <property type="protein sequence ID" value="OMG92629.1"/>
    <property type="molecule type" value="Genomic_DNA"/>
</dbReference>
<sequence length="291" mass="31448">MNTIKTVGVVGCGTMGTGIAIVVARAGFKLRAYDTRAELAEQGRRQAAGFLRKSVERGKLAAGEDEVILANWHASDDIESLADCDIIIEAVFEDIQVKHELFRKLDRICAPHTLFASNTSTLSITEIAGGSGRDTQVVGMHFCLPAQLMKLVEVSPGLNTSREALDQAWAFCEALGQQPVLTRDTPGFILNYFLVPWHNDVINMVDQGVAEPADIDLAVKTALGYPLGPLTLLDMVGMDTQKLLCEALHGSTNEPRAACPPLVKRMIGAGRLGRKSGAGFHRYDNDKIFGA</sequence>
<dbReference type="AlphaFoldDB" id="A0A1R1JZQ8"/>
<feature type="site" description="Important for catalytic activity" evidence="2">
    <location>
        <position position="141"/>
    </location>
</feature>
<evidence type="ECO:0000256" key="2">
    <source>
        <dbReference type="PIRSR" id="PIRSR000105-1"/>
    </source>
</evidence>
<proteinExistence type="predicted"/>
<evidence type="ECO:0000313" key="6">
    <source>
        <dbReference type="EMBL" id="OMG92629.1"/>
    </source>
</evidence>
<dbReference type="SUPFAM" id="SSF48179">
    <property type="entry name" value="6-phosphogluconate dehydrogenase C-terminal domain-like"/>
    <property type="match status" value="1"/>
</dbReference>
<accession>A0A1R1JZQ8</accession>
<dbReference type="InterPro" id="IPR022694">
    <property type="entry name" value="3-OHacyl-CoA_DH"/>
</dbReference>
<dbReference type="PANTHER" id="PTHR48075:SF5">
    <property type="entry name" value="3-HYDROXYBUTYRYL-COA DEHYDROGENASE"/>
    <property type="match status" value="1"/>
</dbReference>
<dbReference type="InterPro" id="IPR008927">
    <property type="entry name" value="6-PGluconate_DH-like_C_sf"/>
</dbReference>
<evidence type="ECO:0000256" key="3">
    <source>
        <dbReference type="SAM" id="Phobius"/>
    </source>
</evidence>
<organism evidence="6 7">
    <name type="scientific">Alcaligenes xylosoxydans xylosoxydans</name>
    <name type="common">Achromobacter xylosoxidans</name>
    <dbReference type="NCBI Taxonomy" id="85698"/>
    <lineage>
        <taxon>Bacteria</taxon>
        <taxon>Pseudomonadati</taxon>
        <taxon>Pseudomonadota</taxon>
        <taxon>Betaproteobacteria</taxon>
        <taxon>Burkholderiales</taxon>
        <taxon>Alcaligenaceae</taxon>
        <taxon>Achromobacter</taxon>
    </lineage>
</organism>
<evidence type="ECO:0000259" key="4">
    <source>
        <dbReference type="Pfam" id="PF00725"/>
    </source>
</evidence>
<keyword evidence="1" id="KW-0560">Oxidoreductase</keyword>
<dbReference type="SUPFAM" id="SSF51735">
    <property type="entry name" value="NAD(P)-binding Rossmann-fold domains"/>
    <property type="match status" value="1"/>
</dbReference>
<dbReference type="GO" id="GO:0070403">
    <property type="term" value="F:NAD+ binding"/>
    <property type="evidence" value="ECO:0007669"/>
    <property type="project" value="InterPro"/>
</dbReference>
<dbReference type="Gene3D" id="1.10.1040.10">
    <property type="entry name" value="N-(1-d-carboxylethyl)-l-norvaline Dehydrogenase, domain 2"/>
    <property type="match status" value="1"/>
</dbReference>
<keyword evidence="3" id="KW-0472">Membrane</keyword>
<dbReference type="RefSeq" id="WP_054428373.1">
    <property type="nucleotide sequence ID" value="NZ_CYTD01000003.1"/>
</dbReference>
<dbReference type="InterPro" id="IPR006108">
    <property type="entry name" value="3HC_DH_C"/>
</dbReference>
<dbReference type="Pfam" id="PF02737">
    <property type="entry name" value="3HCDH_N"/>
    <property type="match status" value="1"/>
</dbReference>
<feature type="transmembrane region" description="Helical" evidence="3">
    <location>
        <begin position="6"/>
        <end position="28"/>
    </location>
</feature>
<dbReference type="GeneID" id="92896523"/>
<name>A0A1R1JZQ8_ALCXX</name>
<dbReference type="InterPro" id="IPR006176">
    <property type="entry name" value="3-OHacyl-CoA_DH_NAD-bd"/>
</dbReference>
<feature type="domain" description="3-hydroxyacyl-CoA dehydrogenase C-terminal" evidence="4">
    <location>
        <begin position="187"/>
        <end position="283"/>
    </location>
</feature>
<dbReference type="PIRSF" id="PIRSF000105">
    <property type="entry name" value="HCDH"/>
    <property type="match status" value="1"/>
</dbReference>
<comment type="caution">
    <text evidence="6">The sequence shown here is derived from an EMBL/GenBank/DDBJ whole genome shotgun (WGS) entry which is preliminary data.</text>
</comment>
<dbReference type="PANTHER" id="PTHR48075">
    <property type="entry name" value="3-HYDROXYACYL-COA DEHYDROGENASE FAMILY PROTEIN"/>
    <property type="match status" value="1"/>
</dbReference>
<feature type="domain" description="3-hydroxyacyl-CoA dehydrogenase NAD binding" evidence="5">
    <location>
        <begin position="6"/>
        <end position="184"/>
    </location>
</feature>
<evidence type="ECO:0000256" key="1">
    <source>
        <dbReference type="ARBA" id="ARBA00023002"/>
    </source>
</evidence>
<dbReference type="OrthoDB" id="5287258at2"/>
<evidence type="ECO:0000313" key="7">
    <source>
        <dbReference type="Proteomes" id="UP000187251"/>
    </source>
</evidence>
<dbReference type="Gene3D" id="3.40.50.720">
    <property type="entry name" value="NAD(P)-binding Rossmann-like Domain"/>
    <property type="match status" value="1"/>
</dbReference>
<dbReference type="Pfam" id="PF00725">
    <property type="entry name" value="3HCDH"/>
    <property type="match status" value="1"/>
</dbReference>
<keyword evidence="3" id="KW-0812">Transmembrane</keyword>
<dbReference type="Proteomes" id="UP000187251">
    <property type="component" value="Unassembled WGS sequence"/>
</dbReference>
<keyword evidence="3" id="KW-1133">Transmembrane helix</keyword>
<protein>
    <submittedName>
        <fullName evidence="6">3-hydroxybutyryl-CoA dehydrogenase</fullName>
    </submittedName>
</protein>
<reference evidence="6 7" key="1">
    <citation type="submission" date="2016-09" db="EMBL/GenBank/DDBJ databases">
        <title>Phylogenomics of Achromobacter.</title>
        <authorList>
            <person name="Jeukens J."/>
            <person name="Freschi L."/>
            <person name="Vincent A.T."/>
            <person name="Emond-Rheault J.-G."/>
            <person name="Kukavica-Ibrulj I."/>
            <person name="Charette S.J."/>
            <person name="Levesque R.C."/>
        </authorList>
    </citation>
    <scope>NUCLEOTIDE SEQUENCE [LARGE SCALE GENOMIC DNA]</scope>
    <source>
        <strain evidence="6 7">AUS488</strain>
    </source>
</reference>
<gene>
    <name evidence="6" type="ORF">BIZ92_08145</name>
</gene>
<evidence type="ECO:0000259" key="5">
    <source>
        <dbReference type="Pfam" id="PF02737"/>
    </source>
</evidence>